<evidence type="ECO:0000256" key="1">
    <source>
        <dbReference type="ARBA" id="ARBA00005046"/>
    </source>
</evidence>
<dbReference type="PANTHER" id="PTHR33359:SF1">
    <property type="entry name" value="MOLYBDOPTERIN SYNTHASE SULFUR CARRIER SUBUNIT"/>
    <property type="match status" value="1"/>
</dbReference>
<dbReference type="GO" id="GO:0000166">
    <property type="term" value="F:nucleotide binding"/>
    <property type="evidence" value="ECO:0007669"/>
    <property type="project" value="UniProtKB-KW"/>
</dbReference>
<dbReference type="NCBIfam" id="TIGR01682">
    <property type="entry name" value="moaD"/>
    <property type="match status" value="1"/>
</dbReference>
<dbReference type="InterPro" id="IPR044672">
    <property type="entry name" value="MOCS2A"/>
</dbReference>
<evidence type="ECO:0000256" key="2">
    <source>
        <dbReference type="ARBA" id="ARBA00022741"/>
    </source>
</evidence>
<dbReference type="Pfam" id="PF02597">
    <property type="entry name" value="ThiS"/>
    <property type="match status" value="1"/>
</dbReference>
<evidence type="ECO:0000256" key="3">
    <source>
        <dbReference type="ARBA" id="ARBA00023150"/>
    </source>
</evidence>
<protein>
    <submittedName>
        <fullName evidence="4">ThiamineS</fullName>
    </submittedName>
</protein>
<dbReference type="InterPro" id="IPR012675">
    <property type="entry name" value="Beta-grasp_dom_sf"/>
</dbReference>
<dbReference type="NCBIfam" id="TIGR01687">
    <property type="entry name" value="moaD_arch"/>
    <property type="match status" value="1"/>
</dbReference>
<keyword evidence="2" id="KW-0547">Nucleotide-binding</keyword>
<accession>T1AR31</accession>
<dbReference type="GO" id="GO:0006777">
    <property type="term" value="P:Mo-molybdopterin cofactor biosynthetic process"/>
    <property type="evidence" value="ECO:0007669"/>
    <property type="project" value="UniProtKB-KW"/>
</dbReference>
<dbReference type="EMBL" id="AUZY01009183">
    <property type="protein sequence ID" value="EQD43169.1"/>
    <property type="molecule type" value="Genomic_DNA"/>
</dbReference>
<comment type="caution">
    <text evidence="4">The sequence shown here is derived from an EMBL/GenBank/DDBJ whole genome shotgun (WGS) entry which is preliminary data.</text>
</comment>
<dbReference type="SUPFAM" id="SSF54285">
    <property type="entry name" value="MoaD/ThiS"/>
    <property type="match status" value="1"/>
</dbReference>
<evidence type="ECO:0000313" key="4">
    <source>
        <dbReference type="EMBL" id="EQD43169.1"/>
    </source>
</evidence>
<dbReference type="InterPro" id="IPR010038">
    <property type="entry name" value="MoaD_arc-typ"/>
</dbReference>
<name>T1AR31_9ZZZZ</name>
<dbReference type="CDD" id="cd00754">
    <property type="entry name" value="Ubl_MoaD"/>
    <property type="match status" value="1"/>
</dbReference>
<dbReference type="AlphaFoldDB" id="T1AR31"/>
<organism evidence="4">
    <name type="scientific">mine drainage metagenome</name>
    <dbReference type="NCBI Taxonomy" id="410659"/>
    <lineage>
        <taxon>unclassified sequences</taxon>
        <taxon>metagenomes</taxon>
        <taxon>ecological metagenomes</taxon>
    </lineage>
</organism>
<comment type="pathway">
    <text evidence="1">Cofactor biosynthesis; molybdopterin biosynthesis.</text>
</comment>
<dbReference type="InterPro" id="IPR016155">
    <property type="entry name" value="Mopterin_synth/thiamin_S_b"/>
</dbReference>
<proteinExistence type="predicted"/>
<reference evidence="4" key="2">
    <citation type="journal article" date="2014" name="ISME J.">
        <title>Microbial stratification in low pH oxic and suboxic macroscopic growths along an acid mine drainage.</title>
        <authorList>
            <person name="Mendez-Garcia C."/>
            <person name="Mesa V."/>
            <person name="Sprenger R.R."/>
            <person name="Richter M."/>
            <person name="Diez M.S."/>
            <person name="Solano J."/>
            <person name="Bargiela R."/>
            <person name="Golyshina O.V."/>
            <person name="Manteca A."/>
            <person name="Ramos J.L."/>
            <person name="Gallego J.R."/>
            <person name="Llorente I."/>
            <person name="Martins Dos Santos V.A."/>
            <person name="Jensen O.N."/>
            <person name="Pelaez A.I."/>
            <person name="Sanchez J."/>
            <person name="Ferrer M."/>
        </authorList>
    </citation>
    <scope>NUCLEOTIDE SEQUENCE</scope>
</reference>
<sequence>MRIKYFATLRDLSGVDEEDLTVNDETSIEHIFEELKTRHPDIRNQKNVLFALNEKFADSRSVVRNNDVLALFPPVSGG</sequence>
<dbReference type="InterPro" id="IPR003749">
    <property type="entry name" value="ThiS/MoaD-like"/>
</dbReference>
<dbReference type="GO" id="GO:1990133">
    <property type="term" value="C:molybdopterin adenylyltransferase complex"/>
    <property type="evidence" value="ECO:0007669"/>
    <property type="project" value="TreeGrafter"/>
</dbReference>
<dbReference type="Gene3D" id="3.10.20.30">
    <property type="match status" value="1"/>
</dbReference>
<dbReference type="UniPathway" id="UPA00344"/>
<keyword evidence="3" id="KW-0501">Molybdenum cofactor biosynthesis</keyword>
<dbReference type="PANTHER" id="PTHR33359">
    <property type="entry name" value="MOLYBDOPTERIN SYNTHASE SULFUR CARRIER SUBUNIT"/>
    <property type="match status" value="1"/>
</dbReference>
<reference evidence="4" key="1">
    <citation type="submission" date="2013-08" db="EMBL/GenBank/DDBJ databases">
        <authorList>
            <person name="Mendez C."/>
            <person name="Richter M."/>
            <person name="Ferrer M."/>
            <person name="Sanchez J."/>
        </authorList>
    </citation>
    <scope>NUCLEOTIDE SEQUENCE</scope>
</reference>
<dbReference type="FunFam" id="3.10.20.30:FF:000010">
    <property type="entry name" value="Molybdopterin synthase sulfur carrier subunit"/>
    <property type="match status" value="1"/>
</dbReference>
<gene>
    <name evidence="4" type="ORF">B1B_13932</name>
</gene>